<accession>A0A061E8A2</accession>
<keyword evidence="3" id="KW-1185">Reference proteome</keyword>
<feature type="compositionally biased region" description="Basic and acidic residues" evidence="1">
    <location>
        <begin position="42"/>
        <end position="56"/>
    </location>
</feature>
<feature type="region of interest" description="Disordered" evidence="1">
    <location>
        <begin position="41"/>
        <end position="66"/>
    </location>
</feature>
<dbReference type="Proteomes" id="UP000026915">
    <property type="component" value="Chromosome 2"/>
</dbReference>
<name>A0A061E8A2_THECC</name>
<evidence type="ECO:0000256" key="1">
    <source>
        <dbReference type="SAM" id="MobiDB-lite"/>
    </source>
</evidence>
<sequence>MADDPIMMGGVSHSEDHGTETLQSTVQDQWDRFDALGINANRNRDDERPRIRDDVAHGQPIGDLFL</sequence>
<evidence type="ECO:0000313" key="3">
    <source>
        <dbReference type="Proteomes" id="UP000026915"/>
    </source>
</evidence>
<evidence type="ECO:0000313" key="2">
    <source>
        <dbReference type="EMBL" id="EOY00597.1"/>
    </source>
</evidence>
<feature type="region of interest" description="Disordered" evidence="1">
    <location>
        <begin position="1"/>
        <end position="22"/>
    </location>
</feature>
<dbReference type="Gramene" id="EOY00597">
    <property type="protein sequence ID" value="EOY00597"/>
    <property type="gene ID" value="TCM_010481"/>
</dbReference>
<dbReference type="EMBL" id="CM001880">
    <property type="protein sequence ID" value="EOY00597.1"/>
    <property type="molecule type" value="Genomic_DNA"/>
</dbReference>
<gene>
    <name evidence="2" type="ORF">TCM_010481</name>
</gene>
<reference evidence="2 3" key="1">
    <citation type="journal article" date="2013" name="Genome Biol.">
        <title>The genome sequence of the most widely cultivated cacao type and its use to identify candidate genes regulating pod color.</title>
        <authorList>
            <person name="Motamayor J.C."/>
            <person name="Mockaitis K."/>
            <person name="Schmutz J."/>
            <person name="Haiminen N."/>
            <person name="Iii D.L."/>
            <person name="Cornejo O."/>
            <person name="Findley S.D."/>
            <person name="Zheng P."/>
            <person name="Utro F."/>
            <person name="Royaert S."/>
            <person name="Saski C."/>
            <person name="Jenkins J."/>
            <person name="Podicheti R."/>
            <person name="Zhao M."/>
            <person name="Scheffler B.E."/>
            <person name="Stack J.C."/>
            <person name="Feltus F.A."/>
            <person name="Mustiga G.M."/>
            <person name="Amores F."/>
            <person name="Phillips W."/>
            <person name="Marelli J.P."/>
            <person name="May G.D."/>
            <person name="Shapiro H."/>
            <person name="Ma J."/>
            <person name="Bustamante C.D."/>
            <person name="Schnell R.J."/>
            <person name="Main D."/>
            <person name="Gilbert D."/>
            <person name="Parida L."/>
            <person name="Kuhn D.N."/>
        </authorList>
    </citation>
    <scope>NUCLEOTIDE SEQUENCE [LARGE SCALE GENOMIC DNA]</scope>
    <source>
        <strain evidence="3">cv. Matina 1-6</strain>
    </source>
</reference>
<organism evidence="2 3">
    <name type="scientific">Theobroma cacao</name>
    <name type="common">Cacao</name>
    <name type="synonym">Cocoa</name>
    <dbReference type="NCBI Taxonomy" id="3641"/>
    <lineage>
        <taxon>Eukaryota</taxon>
        <taxon>Viridiplantae</taxon>
        <taxon>Streptophyta</taxon>
        <taxon>Embryophyta</taxon>
        <taxon>Tracheophyta</taxon>
        <taxon>Spermatophyta</taxon>
        <taxon>Magnoliopsida</taxon>
        <taxon>eudicotyledons</taxon>
        <taxon>Gunneridae</taxon>
        <taxon>Pentapetalae</taxon>
        <taxon>rosids</taxon>
        <taxon>malvids</taxon>
        <taxon>Malvales</taxon>
        <taxon>Malvaceae</taxon>
        <taxon>Byttnerioideae</taxon>
        <taxon>Theobroma</taxon>
    </lineage>
</organism>
<dbReference type="HOGENOM" id="CLU_2836363_0_0_1"/>
<protein>
    <submittedName>
        <fullName evidence="2">Uncharacterized protein</fullName>
    </submittedName>
</protein>
<proteinExistence type="predicted"/>
<dbReference type="AlphaFoldDB" id="A0A061E8A2"/>
<dbReference type="InParanoid" id="A0A061E8A2"/>